<dbReference type="GO" id="GO:0046685">
    <property type="term" value="P:response to arsenic-containing substance"/>
    <property type="evidence" value="ECO:0007669"/>
    <property type="project" value="UniProtKB-KW"/>
</dbReference>
<dbReference type="AlphaFoldDB" id="A0A6J4IQK3"/>
<keyword evidence="3" id="KW-0560">Oxidoreductase</keyword>
<dbReference type="SMART" id="SM00226">
    <property type="entry name" value="LMWPc"/>
    <property type="match status" value="1"/>
</dbReference>
<dbReference type="InterPro" id="IPR036196">
    <property type="entry name" value="Ptyr_pPase_sf"/>
</dbReference>
<dbReference type="EC" id="1.20.4.4" evidence="3"/>
<evidence type="ECO:0000313" key="3">
    <source>
        <dbReference type="EMBL" id="CAA9259131.1"/>
    </source>
</evidence>
<keyword evidence="1" id="KW-0059">Arsenical resistance</keyword>
<name>A0A6J4IQK3_9ACTN</name>
<dbReference type="EMBL" id="CADCTP010000212">
    <property type="protein sequence ID" value="CAA9259131.1"/>
    <property type="molecule type" value="Genomic_DNA"/>
</dbReference>
<dbReference type="CDD" id="cd16345">
    <property type="entry name" value="LMWP_ArsC"/>
    <property type="match status" value="1"/>
</dbReference>
<dbReference type="Gene3D" id="3.40.50.2300">
    <property type="match status" value="1"/>
</dbReference>
<dbReference type="SUPFAM" id="SSF52788">
    <property type="entry name" value="Phosphotyrosine protein phosphatases I"/>
    <property type="match status" value="1"/>
</dbReference>
<evidence type="ECO:0000259" key="2">
    <source>
        <dbReference type="SMART" id="SM00226"/>
    </source>
</evidence>
<dbReference type="PANTHER" id="PTHR43428:SF1">
    <property type="entry name" value="ARSENATE REDUCTASE"/>
    <property type="match status" value="1"/>
</dbReference>
<evidence type="ECO:0000256" key="1">
    <source>
        <dbReference type="ARBA" id="ARBA00022849"/>
    </source>
</evidence>
<sequence length="149" mass="15734">MTSPPRPPTPQDPTAAPPEVLFVCVHNAGRSQMAAALLDSHAAGRVRVTSAGSAPADSVNPAVVEAMREVGLDISREFPKRLTTDAVRAADVVITMGCGDACPVFPGKRYLDWKLDDPAGQGVEAVRPIRDEIDRRVRALLAELTGAPA</sequence>
<dbReference type="GO" id="GO:0030612">
    <property type="term" value="F:arsenate reductase (thioredoxin) activity"/>
    <property type="evidence" value="ECO:0007669"/>
    <property type="project" value="UniProtKB-EC"/>
</dbReference>
<accession>A0A6J4IQK3</accession>
<feature type="domain" description="Phosphotyrosine protein phosphatase I" evidence="2">
    <location>
        <begin position="18"/>
        <end position="143"/>
    </location>
</feature>
<gene>
    <name evidence="3" type="ORF">AVDCRST_MAG41-2947</name>
</gene>
<proteinExistence type="predicted"/>
<dbReference type="InterPro" id="IPR023485">
    <property type="entry name" value="Ptyr_pPase"/>
</dbReference>
<dbReference type="Pfam" id="PF01451">
    <property type="entry name" value="LMWPc"/>
    <property type="match status" value="1"/>
</dbReference>
<protein>
    <submittedName>
        <fullName evidence="3">Arsenate reductase thioredoxin-coupled</fullName>
        <ecNumber evidence="3">1.20.4.4</ecNumber>
    </submittedName>
</protein>
<dbReference type="PANTHER" id="PTHR43428">
    <property type="entry name" value="ARSENATE REDUCTASE"/>
    <property type="match status" value="1"/>
</dbReference>
<organism evidence="3">
    <name type="scientific">uncultured Mycobacteriales bacterium</name>
    <dbReference type="NCBI Taxonomy" id="581187"/>
    <lineage>
        <taxon>Bacteria</taxon>
        <taxon>Bacillati</taxon>
        <taxon>Actinomycetota</taxon>
        <taxon>Actinomycetes</taxon>
        <taxon>Mycobacteriales</taxon>
        <taxon>environmental samples</taxon>
    </lineage>
</organism>
<reference evidence="3" key="1">
    <citation type="submission" date="2020-02" db="EMBL/GenBank/DDBJ databases">
        <authorList>
            <person name="Meier V. D."/>
        </authorList>
    </citation>
    <scope>NUCLEOTIDE SEQUENCE</scope>
    <source>
        <strain evidence="3">AVDCRST_MAG41</strain>
    </source>
</reference>